<dbReference type="InterPro" id="IPR003507">
    <property type="entry name" value="S66_fam"/>
</dbReference>
<accession>A0A135L3D4</accession>
<dbReference type="InterPro" id="IPR027461">
    <property type="entry name" value="Carboxypeptidase_A_C_sf"/>
</dbReference>
<dbReference type="InterPro" id="IPR027478">
    <property type="entry name" value="LdcA_N"/>
</dbReference>
<evidence type="ECO:0000256" key="3">
    <source>
        <dbReference type="PIRSR" id="PIRSR028757-1"/>
    </source>
</evidence>
<dbReference type="GO" id="GO:0016787">
    <property type="term" value="F:hydrolase activity"/>
    <property type="evidence" value="ECO:0007669"/>
    <property type="project" value="UniProtKB-KW"/>
</dbReference>
<reference evidence="6 7" key="1">
    <citation type="submission" date="2016-02" db="EMBL/GenBank/DDBJ databases">
        <title>Draft Genome for Tepidibacillus decaturensis nov. sp. Strain Z9, an Anaerobic, Moderately Thermophilic and Heterotrophic Bacterium from Deep Subsurface of the Illinois Basin, USA.</title>
        <authorList>
            <person name="Dong Y."/>
            <person name="Chang J.Y."/>
            <person name="Sanford R."/>
            <person name="Fouke B.W."/>
        </authorList>
    </citation>
    <scope>NUCLEOTIDE SEQUENCE [LARGE SCALE GENOMIC DNA]</scope>
    <source>
        <strain evidence="6 7">Z9</strain>
    </source>
</reference>
<organism evidence="6 7">
    <name type="scientific">Tepidibacillus decaturensis</name>
    <dbReference type="NCBI Taxonomy" id="1413211"/>
    <lineage>
        <taxon>Bacteria</taxon>
        <taxon>Bacillati</taxon>
        <taxon>Bacillota</taxon>
        <taxon>Bacilli</taxon>
        <taxon>Bacillales</taxon>
        <taxon>Bacillaceae</taxon>
        <taxon>Tepidibacillus</taxon>
    </lineage>
</organism>
<dbReference type="EMBL" id="LSKU01000001">
    <property type="protein sequence ID" value="KXG43502.1"/>
    <property type="molecule type" value="Genomic_DNA"/>
</dbReference>
<feature type="active site" description="Nucleophile" evidence="3">
    <location>
        <position position="111"/>
    </location>
</feature>
<dbReference type="PANTHER" id="PTHR30237">
    <property type="entry name" value="MURAMOYLTETRAPEPTIDE CARBOXYPEPTIDASE"/>
    <property type="match status" value="1"/>
</dbReference>
<feature type="domain" description="LD-carboxypeptidase C-terminal" evidence="5">
    <location>
        <begin position="197"/>
        <end position="311"/>
    </location>
</feature>
<dbReference type="Pfam" id="PF17676">
    <property type="entry name" value="Peptidase_S66C"/>
    <property type="match status" value="1"/>
</dbReference>
<proteinExistence type="inferred from homology"/>
<evidence type="ECO:0000259" key="5">
    <source>
        <dbReference type="Pfam" id="PF17676"/>
    </source>
</evidence>
<dbReference type="OrthoDB" id="9807329at2"/>
<dbReference type="SUPFAM" id="SSF52317">
    <property type="entry name" value="Class I glutamine amidotransferase-like"/>
    <property type="match status" value="1"/>
</dbReference>
<comment type="similarity">
    <text evidence="1">Belongs to the peptidase S66 family.</text>
</comment>
<dbReference type="CDD" id="cd07062">
    <property type="entry name" value="Peptidase_S66_mccF_like"/>
    <property type="match status" value="1"/>
</dbReference>
<dbReference type="SUPFAM" id="SSF141986">
    <property type="entry name" value="LD-carboxypeptidase A C-terminal domain-like"/>
    <property type="match status" value="1"/>
</dbReference>
<feature type="active site" description="Charge relay system" evidence="3">
    <location>
        <position position="228"/>
    </location>
</feature>
<dbReference type="InterPro" id="IPR040449">
    <property type="entry name" value="Peptidase_S66_N"/>
</dbReference>
<comment type="caution">
    <text evidence="6">The sequence shown here is derived from an EMBL/GenBank/DDBJ whole genome shotgun (WGS) entry which is preliminary data.</text>
</comment>
<evidence type="ECO:0000256" key="1">
    <source>
        <dbReference type="ARBA" id="ARBA00010233"/>
    </source>
</evidence>
<feature type="active site" description="Charge relay system" evidence="3">
    <location>
        <position position="296"/>
    </location>
</feature>
<dbReference type="AlphaFoldDB" id="A0A135L3D4"/>
<dbReference type="PANTHER" id="PTHR30237:SF6">
    <property type="entry name" value="CARBOXYPEPTIDASE YOCD-RELATED"/>
    <property type="match status" value="1"/>
</dbReference>
<feature type="domain" description="LD-carboxypeptidase N-terminal" evidence="4">
    <location>
        <begin position="12"/>
        <end position="131"/>
    </location>
</feature>
<dbReference type="Gene3D" id="3.40.50.10740">
    <property type="entry name" value="Class I glutamine amidotransferase-like"/>
    <property type="match status" value="1"/>
</dbReference>
<protein>
    <submittedName>
        <fullName evidence="6">Peptidase S66</fullName>
    </submittedName>
</protein>
<dbReference type="PIRSF" id="PIRSF028757">
    <property type="entry name" value="LD-carboxypeptidase"/>
    <property type="match status" value="1"/>
</dbReference>
<evidence type="ECO:0000256" key="2">
    <source>
        <dbReference type="ARBA" id="ARBA00022801"/>
    </source>
</evidence>
<name>A0A135L3D4_9BACI</name>
<dbReference type="RefSeq" id="WP_068724086.1">
    <property type="nucleotide sequence ID" value="NZ_LSKU01000001.1"/>
</dbReference>
<sequence>MIPNKLKRGDEIRVVSPSRSLSVVNQANQKIAIDRLESLGFHVTFGEHCYESDEFHSSSIESRIEDLHNAFSDPNVKAILTSIGGHNSNQILKYLDYSLIQANPKILCGYSDITALGNAIYTKTGLTTYSGPHFSTFGILKGMEYTIDYFQKALMTDEIIEVKPSDFWSDDPWYLDQDNRTFIENNGWYVINESKAEGVIIGGNLCTLNLLQGTDFMPSLKNTILFLEDDELTFPENFDRDLQSLIHQKGFEEVRGIVFGRFQKKSEMSREILKKIIKSKKELDTIPVIADVDFGHTYPQITFPIGGKVSIVAKENESKIKILQH</sequence>
<dbReference type="InterPro" id="IPR029062">
    <property type="entry name" value="Class_I_gatase-like"/>
</dbReference>
<dbReference type="Pfam" id="PF02016">
    <property type="entry name" value="Peptidase_S66"/>
    <property type="match status" value="1"/>
</dbReference>
<dbReference type="Gene3D" id="3.50.30.60">
    <property type="entry name" value="LD-carboxypeptidase A C-terminal domain-like"/>
    <property type="match status" value="1"/>
</dbReference>
<dbReference type="Proteomes" id="UP000070352">
    <property type="component" value="Unassembled WGS sequence"/>
</dbReference>
<dbReference type="STRING" id="1413211.U473_05340"/>
<evidence type="ECO:0000259" key="4">
    <source>
        <dbReference type="Pfam" id="PF02016"/>
    </source>
</evidence>
<evidence type="ECO:0000313" key="6">
    <source>
        <dbReference type="EMBL" id="KXG43502.1"/>
    </source>
</evidence>
<dbReference type="InterPro" id="IPR040921">
    <property type="entry name" value="Peptidase_S66C"/>
</dbReference>
<keyword evidence="7" id="KW-1185">Reference proteome</keyword>
<keyword evidence="2" id="KW-0378">Hydrolase</keyword>
<gene>
    <name evidence="6" type="ORF">U473_05340</name>
</gene>
<evidence type="ECO:0000313" key="7">
    <source>
        <dbReference type="Proteomes" id="UP000070352"/>
    </source>
</evidence>